<feature type="region of interest" description="Disordered" evidence="1">
    <location>
        <begin position="134"/>
        <end position="159"/>
    </location>
</feature>
<dbReference type="EMBL" id="KZ679006">
    <property type="protein sequence ID" value="PSS27273.1"/>
    <property type="molecule type" value="Genomic_DNA"/>
</dbReference>
<keyword evidence="3" id="KW-1185">Reference proteome</keyword>
<sequence>MRVLWRTAGAMVFKELQGPVPGSGDEGWDHGSRSENKVPWQGNASSIDVEGGEASLAYVGRVLPMDFLPRRRSKTNLASCDLNFPDDISYSGNEVGYVGYVSTSIISGVCAIPSTLPLLCWKSNRLIHGVSGSRVGSSHVVPPLRPPPRPSYGGRSRDLHPEPRPFAFCCLG</sequence>
<feature type="region of interest" description="Disordered" evidence="1">
    <location>
        <begin position="16"/>
        <end position="42"/>
    </location>
</feature>
<proteinExistence type="predicted"/>
<evidence type="ECO:0000313" key="2">
    <source>
        <dbReference type="EMBL" id="PSS27273.1"/>
    </source>
</evidence>
<dbReference type="AlphaFoldDB" id="A0A2T3BD59"/>
<protein>
    <submittedName>
        <fullName evidence="2">Uncharacterized protein</fullName>
    </submittedName>
</protein>
<dbReference type="Proteomes" id="UP000241818">
    <property type="component" value="Unassembled WGS sequence"/>
</dbReference>
<feature type="compositionally biased region" description="Basic and acidic residues" evidence="1">
    <location>
        <begin position="27"/>
        <end position="36"/>
    </location>
</feature>
<reference evidence="2 3" key="1">
    <citation type="journal article" date="2018" name="New Phytol.">
        <title>Comparative genomics and transcriptomics depict ericoid mycorrhizal fungi as versatile saprotrophs and plant mutualists.</title>
        <authorList>
            <person name="Martino E."/>
            <person name="Morin E."/>
            <person name="Grelet G.A."/>
            <person name="Kuo A."/>
            <person name="Kohler A."/>
            <person name="Daghino S."/>
            <person name="Barry K.W."/>
            <person name="Cichocki N."/>
            <person name="Clum A."/>
            <person name="Dockter R.B."/>
            <person name="Hainaut M."/>
            <person name="Kuo R.C."/>
            <person name="LaButti K."/>
            <person name="Lindahl B.D."/>
            <person name="Lindquist E.A."/>
            <person name="Lipzen A."/>
            <person name="Khouja H.R."/>
            <person name="Magnuson J."/>
            <person name="Murat C."/>
            <person name="Ohm R.A."/>
            <person name="Singer S.W."/>
            <person name="Spatafora J.W."/>
            <person name="Wang M."/>
            <person name="Veneault-Fourrey C."/>
            <person name="Henrissat B."/>
            <person name="Grigoriev I.V."/>
            <person name="Martin F.M."/>
            <person name="Perotto S."/>
        </authorList>
    </citation>
    <scope>NUCLEOTIDE SEQUENCE [LARGE SCALE GENOMIC DNA]</scope>
    <source>
        <strain evidence="2 3">ATCC 22711</strain>
    </source>
</reference>
<dbReference type="InParanoid" id="A0A2T3BD59"/>
<name>A0A2T3BD59_AMORE</name>
<dbReference type="GeneID" id="36571283"/>
<evidence type="ECO:0000313" key="3">
    <source>
        <dbReference type="Proteomes" id="UP000241818"/>
    </source>
</evidence>
<gene>
    <name evidence="2" type="ORF">M430DRAFT_152155</name>
</gene>
<accession>A0A2T3BD59</accession>
<evidence type="ECO:0000256" key="1">
    <source>
        <dbReference type="SAM" id="MobiDB-lite"/>
    </source>
</evidence>
<organism evidence="2 3">
    <name type="scientific">Amorphotheca resinae ATCC 22711</name>
    <dbReference type="NCBI Taxonomy" id="857342"/>
    <lineage>
        <taxon>Eukaryota</taxon>
        <taxon>Fungi</taxon>
        <taxon>Dikarya</taxon>
        <taxon>Ascomycota</taxon>
        <taxon>Pezizomycotina</taxon>
        <taxon>Leotiomycetes</taxon>
        <taxon>Helotiales</taxon>
        <taxon>Amorphothecaceae</taxon>
        <taxon>Amorphotheca</taxon>
    </lineage>
</organism>
<dbReference type="RefSeq" id="XP_024724798.1">
    <property type="nucleotide sequence ID" value="XM_024863202.1"/>
</dbReference>